<evidence type="ECO:0000256" key="1">
    <source>
        <dbReference type="SAM" id="MobiDB-lite"/>
    </source>
</evidence>
<dbReference type="RefSeq" id="XP_009174969.1">
    <property type="nucleotide sequence ID" value="XM_009176705.1"/>
</dbReference>
<gene>
    <name evidence="2" type="ORF">T265_10358</name>
</gene>
<sequence>MPPRRNDVRFHHVPEKGQIRTQNVHTHSMAKASRTQAHRRPSTINRDKGTTAGGPVWLIVTDSQSVIDVVFGGVTTTVDWGGSKPI</sequence>
<protein>
    <submittedName>
        <fullName evidence="2">Uncharacterized protein</fullName>
    </submittedName>
</protein>
<reference evidence="2 3" key="1">
    <citation type="submission" date="2013-11" db="EMBL/GenBank/DDBJ databases">
        <title>Opisthorchis viverrini - life in the bile duct.</title>
        <authorList>
            <person name="Young N.D."/>
            <person name="Nagarajan N."/>
            <person name="Lin S.J."/>
            <person name="Korhonen P.K."/>
            <person name="Jex A.R."/>
            <person name="Hall R.S."/>
            <person name="Safavi-Hemami H."/>
            <person name="Kaewkong W."/>
            <person name="Bertrand D."/>
            <person name="Gao S."/>
            <person name="Seet Q."/>
            <person name="Wongkham S."/>
            <person name="Teh B.T."/>
            <person name="Wongkham C."/>
            <person name="Intapan P.M."/>
            <person name="Maleewong W."/>
            <person name="Yang X."/>
            <person name="Hu M."/>
            <person name="Wang Z."/>
            <person name="Hofmann A."/>
            <person name="Sternberg P.W."/>
            <person name="Tan P."/>
            <person name="Wang J."/>
            <person name="Gasser R.B."/>
        </authorList>
    </citation>
    <scope>NUCLEOTIDE SEQUENCE [LARGE SCALE GENOMIC DNA]</scope>
</reference>
<evidence type="ECO:0000313" key="3">
    <source>
        <dbReference type="Proteomes" id="UP000054324"/>
    </source>
</evidence>
<name>A0A074Z2S1_OPIVI</name>
<proteinExistence type="predicted"/>
<accession>A0A074Z2S1</accession>
<feature type="region of interest" description="Disordered" evidence="1">
    <location>
        <begin position="23"/>
        <end position="54"/>
    </location>
</feature>
<dbReference type="EMBL" id="KL596979">
    <property type="protein sequence ID" value="KER21273.1"/>
    <property type="molecule type" value="Genomic_DNA"/>
</dbReference>
<dbReference type="CTD" id="20324526"/>
<evidence type="ECO:0000313" key="2">
    <source>
        <dbReference type="EMBL" id="KER21273.1"/>
    </source>
</evidence>
<dbReference type="KEGG" id="ovi:T265_10358"/>
<keyword evidence="3" id="KW-1185">Reference proteome</keyword>
<dbReference type="AlphaFoldDB" id="A0A074Z2S1"/>
<organism evidence="2 3">
    <name type="scientific">Opisthorchis viverrini</name>
    <name type="common">Southeast Asian liver fluke</name>
    <dbReference type="NCBI Taxonomy" id="6198"/>
    <lineage>
        <taxon>Eukaryota</taxon>
        <taxon>Metazoa</taxon>
        <taxon>Spiralia</taxon>
        <taxon>Lophotrochozoa</taxon>
        <taxon>Platyhelminthes</taxon>
        <taxon>Trematoda</taxon>
        <taxon>Digenea</taxon>
        <taxon>Opisthorchiida</taxon>
        <taxon>Opisthorchiata</taxon>
        <taxon>Opisthorchiidae</taxon>
        <taxon>Opisthorchis</taxon>
    </lineage>
</organism>
<dbReference type="Proteomes" id="UP000054324">
    <property type="component" value="Unassembled WGS sequence"/>
</dbReference>
<dbReference type="GeneID" id="20324526"/>